<keyword evidence="2" id="KW-1185">Reference proteome</keyword>
<proteinExistence type="predicted"/>
<sequence>MGYELSAVIADADLLRGQTADLDHAVLAELRQEMALLPVTPLLVEELTGRLPDFDNEPRSVDRPFHLVLGHDLTRVLAEWSHLGQVGYLEAEFSGGSGYQAATVWLDGRTVWGPTFDDEFTAPRGEWPINGALRRLGVEPGPWIDLFAEVGLHLMPDTDGWLMHGRRGLTPDHYEDLAEEWESRQNPPDKQ</sequence>
<organism evidence="1 2">
    <name type="scientific">Micromonospora echinofusca</name>
    <dbReference type="NCBI Taxonomy" id="47858"/>
    <lineage>
        <taxon>Bacteria</taxon>
        <taxon>Bacillati</taxon>
        <taxon>Actinomycetota</taxon>
        <taxon>Actinomycetes</taxon>
        <taxon>Micromonosporales</taxon>
        <taxon>Micromonosporaceae</taxon>
        <taxon>Micromonospora</taxon>
    </lineage>
</organism>
<accession>A0ABS3VWK1</accession>
<evidence type="ECO:0000313" key="2">
    <source>
        <dbReference type="Proteomes" id="UP000823521"/>
    </source>
</evidence>
<evidence type="ECO:0000313" key="1">
    <source>
        <dbReference type="EMBL" id="MBO4208875.1"/>
    </source>
</evidence>
<reference evidence="1 2" key="1">
    <citation type="submission" date="2019-12" db="EMBL/GenBank/DDBJ databases">
        <title>Whole genome sequencing of endophytic Actinobacterium Micromonospora sp. MPMI6T.</title>
        <authorList>
            <person name="Evv R."/>
            <person name="Podile A.R."/>
        </authorList>
    </citation>
    <scope>NUCLEOTIDE SEQUENCE [LARGE SCALE GENOMIC DNA]</scope>
    <source>
        <strain evidence="1 2">MPMI6</strain>
    </source>
</reference>
<dbReference type="EMBL" id="WVUH01000238">
    <property type="protein sequence ID" value="MBO4208875.1"/>
    <property type="molecule type" value="Genomic_DNA"/>
</dbReference>
<dbReference type="RefSeq" id="WP_208815848.1">
    <property type="nucleotide sequence ID" value="NZ_WVUH01000238.1"/>
</dbReference>
<dbReference type="Proteomes" id="UP000823521">
    <property type="component" value="Unassembled WGS sequence"/>
</dbReference>
<gene>
    <name evidence="1" type="ORF">GSF22_23125</name>
</gene>
<evidence type="ECO:0008006" key="3">
    <source>
        <dbReference type="Google" id="ProtNLM"/>
    </source>
</evidence>
<name>A0ABS3VWK1_MICEH</name>
<comment type="caution">
    <text evidence="1">The sequence shown here is derived from an EMBL/GenBank/DDBJ whole genome shotgun (WGS) entry which is preliminary data.</text>
</comment>
<protein>
    <recommendedName>
        <fullName evidence="3">SUKH-3 immunity protein</fullName>
    </recommendedName>
</protein>